<sequence length="146" mass="17683">MVPFIQWLKMKFILNKKNSVDSITLNLEPTATVNELFLALYEYRDERYKRLSFNEYQKFISVYQCFLYGDHFKKKWLPDTYLADYQPKDPCYLTWEESPENQHFFIHNNFDPIGNSVLFWQTNLPPQRLEIEEDMSVQGCKRINFS</sequence>
<evidence type="ECO:0000313" key="4">
    <source>
        <dbReference type="Proteomes" id="UP000254476"/>
    </source>
</evidence>
<dbReference type="EMBL" id="UGOB01000001">
    <property type="protein sequence ID" value="STX45223.1"/>
    <property type="molecule type" value="Genomic_DNA"/>
</dbReference>
<dbReference type="EMBL" id="LNYE01000029">
    <property type="protein sequence ID" value="KTD06404.1"/>
    <property type="molecule type" value="Genomic_DNA"/>
</dbReference>
<reference evidence="1 3" key="1">
    <citation type="submission" date="2015-11" db="EMBL/GenBank/DDBJ databases">
        <title>Genomic analysis of 38 Legionella species identifies large and diverse effector repertoires.</title>
        <authorList>
            <person name="Burstein D."/>
            <person name="Amaro F."/>
            <person name="Zusman T."/>
            <person name="Lifshitz Z."/>
            <person name="Cohen O."/>
            <person name="Gilbert J.A."/>
            <person name="Pupko T."/>
            <person name="Shuman H.A."/>
            <person name="Segal G."/>
        </authorList>
    </citation>
    <scope>NUCLEOTIDE SEQUENCE [LARGE SCALE GENOMIC DNA]</scope>
    <source>
        <strain evidence="1 3">Lyon 8420412</strain>
    </source>
</reference>
<proteinExistence type="predicted"/>
<dbReference type="Proteomes" id="UP000254476">
    <property type="component" value="Unassembled WGS sequence"/>
</dbReference>
<organism evidence="2 4">
    <name type="scientific">Legionella gratiana</name>
    <dbReference type="NCBI Taxonomy" id="45066"/>
    <lineage>
        <taxon>Bacteria</taxon>
        <taxon>Pseudomonadati</taxon>
        <taxon>Pseudomonadota</taxon>
        <taxon>Gammaproteobacteria</taxon>
        <taxon>Legionellales</taxon>
        <taxon>Legionellaceae</taxon>
        <taxon>Legionella</taxon>
    </lineage>
</organism>
<dbReference type="Proteomes" id="UP000054691">
    <property type="component" value="Unassembled WGS sequence"/>
</dbReference>
<accession>A0A378JBN9</accession>
<keyword evidence="3" id="KW-1185">Reference proteome</keyword>
<evidence type="ECO:0000313" key="1">
    <source>
        <dbReference type="EMBL" id="KTD06404.1"/>
    </source>
</evidence>
<gene>
    <name evidence="1" type="ORF">Lgra_3181</name>
    <name evidence="2" type="ORF">NCTC12388_01952</name>
</gene>
<name>A0A378JBN9_9GAMM</name>
<reference evidence="2 4" key="2">
    <citation type="submission" date="2018-06" db="EMBL/GenBank/DDBJ databases">
        <authorList>
            <consortium name="Pathogen Informatics"/>
            <person name="Doyle S."/>
        </authorList>
    </citation>
    <scope>NUCLEOTIDE SEQUENCE [LARGE SCALE GENOMIC DNA]</scope>
    <source>
        <strain evidence="2 4">NCTC12388</strain>
    </source>
</reference>
<dbReference type="AlphaFoldDB" id="A0A378JBN9"/>
<protein>
    <submittedName>
        <fullName evidence="2">Uncharacterized protein</fullName>
    </submittedName>
</protein>
<evidence type="ECO:0000313" key="2">
    <source>
        <dbReference type="EMBL" id="STX45223.1"/>
    </source>
</evidence>
<evidence type="ECO:0000313" key="3">
    <source>
        <dbReference type="Proteomes" id="UP000054691"/>
    </source>
</evidence>